<name>A0A7C8IA77_9PLEO</name>
<evidence type="ECO:0000259" key="1">
    <source>
        <dbReference type="PROSITE" id="PS50011"/>
    </source>
</evidence>
<dbReference type="GO" id="GO:0005524">
    <property type="term" value="F:ATP binding"/>
    <property type="evidence" value="ECO:0007669"/>
    <property type="project" value="InterPro"/>
</dbReference>
<dbReference type="OrthoDB" id="4062651at2759"/>
<dbReference type="Pfam" id="PF00069">
    <property type="entry name" value="Pkinase"/>
    <property type="match status" value="1"/>
</dbReference>
<proteinExistence type="predicted"/>
<comment type="caution">
    <text evidence="2">The sequence shown here is derived from an EMBL/GenBank/DDBJ whole genome shotgun (WGS) entry which is preliminary data.</text>
</comment>
<feature type="domain" description="Protein kinase" evidence="1">
    <location>
        <begin position="1"/>
        <end position="162"/>
    </location>
</feature>
<evidence type="ECO:0000313" key="3">
    <source>
        <dbReference type="Proteomes" id="UP000481861"/>
    </source>
</evidence>
<dbReference type="SUPFAM" id="SSF56112">
    <property type="entry name" value="Protein kinase-like (PK-like)"/>
    <property type="match status" value="1"/>
</dbReference>
<dbReference type="EMBL" id="JAADJZ010000012">
    <property type="protein sequence ID" value="KAF2871233.1"/>
    <property type="molecule type" value="Genomic_DNA"/>
</dbReference>
<keyword evidence="3" id="KW-1185">Reference proteome</keyword>
<dbReference type="Gene3D" id="1.10.510.10">
    <property type="entry name" value="Transferase(Phosphotransferase) domain 1"/>
    <property type="match status" value="1"/>
</dbReference>
<dbReference type="InterPro" id="IPR011009">
    <property type="entry name" value="Kinase-like_dom_sf"/>
</dbReference>
<dbReference type="GO" id="GO:0004672">
    <property type="term" value="F:protein kinase activity"/>
    <property type="evidence" value="ECO:0007669"/>
    <property type="project" value="InterPro"/>
</dbReference>
<organism evidence="2 3">
    <name type="scientific">Massariosphaeria phaeospora</name>
    <dbReference type="NCBI Taxonomy" id="100035"/>
    <lineage>
        <taxon>Eukaryota</taxon>
        <taxon>Fungi</taxon>
        <taxon>Dikarya</taxon>
        <taxon>Ascomycota</taxon>
        <taxon>Pezizomycotina</taxon>
        <taxon>Dothideomycetes</taxon>
        <taxon>Pleosporomycetidae</taxon>
        <taxon>Pleosporales</taxon>
        <taxon>Pleosporales incertae sedis</taxon>
        <taxon>Massariosphaeria</taxon>
    </lineage>
</organism>
<accession>A0A7C8IA77</accession>
<dbReference type="InterPro" id="IPR000719">
    <property type="entry name" value="Prot_kinase_dom"/>
</dbReference>
<gene>
    <name evidence="2" type="ORF">BDV95DRAFT_57344</name>
</gene>
<sequence length="162" mass="18022">MEEITSPNSSYGSSPPGCKVANNRIIGLCFKKYTGSLQDRLNPGILNKSAFILSQDRVQLRIRASRYLPQIEEGIRYLHSLGLIHNDINPANIMLSENESPIIIDFETSCAPGKDLGMAKRTYGWCDPQVNISQVCNDLDALAELRVWLTGTSPDESQFGQY</sequence>
<dbReference type="PROSITE" id="PS50011">
    <property type="entry name" value="PROTEIN_KINASE_DOM"/>
    <property type="match status" value="1"/>
</dbReference>
<dbReference type="Proteomes" id="UP000481861">
    <property type="component" value="Unassembled WGS sequence"/>
</dbReference>
<reference evidence="2 3" key="1">
    <citation type="submission" date="2020-01" db="EMBL/GenBank/DDBJ databases">
        <authorList>
            <consortium name="DOE Joint Genome Institute"/>
            <person name="Haridas S."/>
            <person name="Albert R."/>
            <person name="Binder M."/>
            <person name="Bloem J."/>
            <person name="Labutti K."/>
            <person name="Salamov A."/>
            <person name="Andreopoulos B."/>
            <person name="Baker S.E."/>
            <person name="Barry K."/>
            <person name="Bills G."/>
            <person name="Bluhm B.H."/>
            <person name="Cannon C."/>
            <person name="Castanera R."/>
            <person name="Culley D.E."/>
            <person name="Daum C."/>
            <person name="Ezra D."/>
            <person name="Gonzalez J.B."/>
            <person name="Henrissat B."/>
            <person name="Kuo A."/>
            <person name="Liang C."/>
            <person name="Lipzen A."/>
            <person name="Lutzoni F."/>
            <person name="Magnuson J."/>
            <person name="Mondo S."/>
            <person name="Nolan M."/>
            <person name="Ohm R."/>
            <person name="Pangilinan J."/>
            <person name="Park H.-J.H."/>
            <person name="Ramirez L."/>
            <person name="Alfaro M."/>
            <person name="Sun H."/>
            <person name="Tritt A."/>
            <person name="Yoshinaga Y."/>
            <person name="Zwiers L.-H.L."/>
            <person name="Turgeon B.G."/>
            <person name="Goodwin S.B."/>
            <person name="Spatafora J.W."/>
            <person name="Crous P.W."/>
            <person name="Grigoriev I.V."/>
        </authorList>
    </citation>
    <scope>NUCLEOTIDE SEQUENCE [LARGE SCALE GENOMIC DNA]</scope>
    <source>
        <strain evidence="2 3">CBS 611.86</strain>
    </source>
</reference>
<dbReference type="AlphaFoldDB" id="A0A7C8IA77"/>
<protein>
    <recommendedName>
        <fullName evidence="1">Protein kinase domain-containing protein</fullName>
    </recommendedName>
</protein>
<evidence type="ECO:0000313" key="2">
    <source>
        <dbReference type="EMBL" id="KAF2871233.1"/>
    </source>
</evidence>